<reference evidence="1" key="1">
    <citation type="submission" date="2021-03" db="EMBL/GenBank/DDBJ databases">
        <title>Evolutionary priming and transition to the ectomycorrhizal habit in an iconic lineage of mushroom-forming fungi: is preadaptation a requirement?</title>
        <authorList>
            <consortium name="DOE Joint Genome Institute"/>
            <person name="Looney B.P."/>
            <person name="Miyauchi S."/>
            <person name="Morin E."/>
            <person name="Drula E."/>
            <person name="Courty P.E."/>
            <person name="Chicoki N."/>
            <person name="Fauchery L."/>
            <person name="Kohler A."/>
            <person name="Kuo A."/>
            <person name="LaButti K."/>
            <person name="Pangilinan J."/>
            <person name="Lipzen A."/>
            <person name="Riley R."/>
            <person name="Andreopoulos W."/>
            <person name="He G."/>
            <person name="Johnson J."/>
            <person name="Barry K.W."/>
            <person name="Grigoriev I.V."/>
            <person name="Nagy L."/>
            <person name="Hibbett D."/>
            <person name="Henrissat B."/>
            <person name="Matheny P.B."/>
            <person name="Labbe J."/>
            <person name="Martin A.F."/>
        </authorList>
    </citation>
    <scope>NUCLEOTIDE SEQUENCE</scope>
    <source>
        <strain evidence="1">BPL698</strain>
    </source>
</reference>
<gene>
    <name evidence="1" type="ORF">F5148DRAFT_975620</name>
</gene>
<protein>
    <submittedName>
        <fullName evidence="1">ABC1-domain-containing protein</fullName>
    </submittedName>
</protein>
<evidence type="ECO:0000313" key="1">
    <source>
        <dbReference type="EMBL" id="KAI9511132.1"/>
    </source>
</evidence>
<dbReference type="EMBL" id="JAGFNK010000026">
    <property type="protein sequence ID" value="KAI9511132.1"/>
    <property type="molecule type" value="Genomic_DNA"/>
</dbReference>
<keyword evidence="2" id="KW-1185">Reference proteome</keyword>
<comment type="caution">
    <text evidence="1">The sequence shown here is derived from an EMBL/GenBank/DDBJ whole genome shotgun (WGS) entry which is preliminary data.</text>
</comment>
<organism evidence="1 2">
    <name type="scientific">Russula earlei</name>
    <dbReference type="NCBI Taxonomy" id="71964"/>
    <lineage>
        <taxon>Eukaryota</taxon>
        <taxon>Fungi</taxon>
        <taxon>Dikarya</taxon>
        <taxon>Basidiomycota</taxon>
        <taxon>Agaricomycotina</taxon>
        <taxon>Agaricomycetes</taxon>
        <taxon>Russulales</taxon>
        <taxon>Russulaceae</taxon>
        <taxon>Russula</taxon>
    </lineage>
</organism>
<accession>A0ACC0UI01</accession>
<proteinExistence type="predicted"/>
<name>A0ACC0UI01_9AGAM</name>
<sequence>MLSFRLRTSRAYLRVAPSYNSSTRRLTRWPSRPSRNLPPPPRRGAVSGGARSFATYSIAIGFGAGVGFVAYENYQPFRHTVLAIVRCSRVAQAAIFGAIDYKRTFARTYASDEERAQAYSQCHLRSANRVLRALLANGGVFIKLGQHMASLVVLPLEWTNTMRPLQDKCDPTPYEDVDALFLSDMGRPLSEIFDHFNPEPIGVASLAQVHIAHHGESGKTVAVKLQHPHLLEFSEIDMRMVQLTLGWIKRWFPEFEFTWLGEEMRENLPKELDFTNEARNARKAVKNFENISTSLYIPKIISANKRVLIMEFIEGARVDDLEYLAAHNIDRNKVSLELSRIFSQMVYLDGWFHADPHPGNLLIRPRPAISRSPYNFEIVLLDHGLYFDLDRSLRINYSKLWLALIAPASPKNNADRRKYAQLVGNVDSDQYPIFEVALTGRASMGDSSSDPHPEEEEEGKSTFKRASSMLEQLPPTEQELEAMRDAVMMEEGLLVSVFDILRKVPRRVLMVFKLNDLTRHFNRSLDHALSTTHSKVRVFIVMAKYCATAVWEDERRTVLDDMRRSGLLSPGRLAEYVTAWWRYEGLYCRFVVLEWYMDVQAQVRKFSAWFGGLWRTGFEGAHKAAAGLT</sequence>
<evidence type="ECO:0000313" key="2">
    <source>
        <dbReference type="Proteomes" id="UP001207468"/>
    </source>
</evidence>
<dbReference type="Proteomes" id="UP001207468">
    <property type="component" value="Unassembled WGS sequence"/>
</dbReference>